<keyword evidence="2" id="KW-0614">Plasmid</keyword>
<reference evidence="2 3" key="1">
    <citation type="submission" date="2020-06" db="EMBL/GenBank/DDBJ databases">
        <title>Genome sequence of Rhizobium sp strain ADMK78.</title>
        <authorList>
            <person name="Rahi P."/>
        </authorList>
    </citation>
    <scope>NUCLEOTIDE SEQUENCE [LARGE SCALE GENOMIC DNA]</scope>
    <source>
        <strain evidence="2 3">ADMK78</strain>
        <plasmid evidence="2 3">pPRADMK78_01</plasmid>
    </source>
</reference>
<name>A0ABX6QTA4_9HYPH</name>
<dbReference type="Gene3D" id="3.40.50.720">
    <property type="entry name" value="NAD(P)-binding Rossmann-like Domain"/>
    <property type="match status" value="1"/>
</dbReference>
<evidence type="ECO:0000313" key="3">
    <source>
        <dbReference type="Proteomes" id="UP000308530"/>
    </source>
</evidence>
<dbReference type="PANTHER" id="PTHR43245">
    <property type="entry name" value="BIFUNCTIONAL POLYMYXIN RESISTANCE PROTEIN ARNA"/>
    <property type="match status" value="1"/>
</dbReference>
<evidence type="ECO:0000259" key="1">
    <source>
        <dbReference type="Pfam" id="PF01370"/>
    </source>
</evidence>
<protein>
    <submittedName>
        <fullName evidence="2">NAD-dependent epimerase/dehydratase family protein</fullName>
    </submittedName>
</protein>
<dbReference type="EMBL" id="CP058351">
    <property type="protein sequence ID" value="QLF71714.1"/>
    <property type="molecule type" value="Genomic_DNA"/>
</dbReference>
<dbReference type="RefSeq" id="WP_179028223.1">
    <property type="nucleotide sequence ID" value="NZ_CP058351.1"/>
</dbReference>
<dbReference type="Pfam" id="PF01370">
    <property type="entry name" value="Epimerase"/>
    <property type="match status" value="1"/>
</dbReference>
<dbReference type="PANTHER" id="PTHR43245:SF58">
    <property type="entry name" value="BLL5923 PROTEIN"/>
    <property type="match status" value="1"/>
</dbReference>
<geneLocation type="plasmid" evidence="2 3">
    <name>pPRADMK78_01</name>
</geneLocation>
<dbReference type="Proteomes" id="UP000308530">
    <property type="component" value="Plasmid pPRADMK78_01"/>
</dbReference>
<dbReference type="SUPFAM" id="SSF51735">
    <property type="entry name" value="NAD(P)-binding Rossmann-fold domains"/>
    <property type="match status" value="1"/>
</dbReference>
<dbReference type="InterPro" id="IPR001509">
    <property type="entry name" value="Epimerase_deHydtase"/>
</dbReference>
<dbReference type="InterPro" id="IPR036291">
    <property type="entry name" value="NAD(P)-bd_dom_sf"/>
</dbReference>
<keyword evidence="3" id="KW-1185">Reference proteome</keyword>
<accession>A0ABX6QTA4</accession>
<evidence type="ECO:0000313" key="2">
    <source>
        <dbReference type="EMBL" id="QLF71714.1"/>
    </source>
</evidence>
<organism evidence="2 3">
    <name type="scientific">Peteryoungia desertarenae</name>
    <dbReference type="NCBI Taxonomy" id="1813451"/>
    <lineage>
        <taxon>Bacteria</taxon>
        <taxon>Pseudomonadati</taxon>
        <taxon>Pseudomonadota</taxon>
        <taxon>Alphaproteobacteria</taxon>
        <taxon>Hyphomicrobiales</taxon>
        <taxon>Rhizobiaceae</taxon>
        <taxon>Peteryoungia</taxon>
    </lineage>
</organism>
<proteinExistence type="predicted"/>
<gene>
    <name evidence="2" type="ORF">FE840_018965</name>
</gene>
<dbReference type="InterPro" id="IPR050177">
    <property type="entry name" value="Lipid_A_modif_metabolic_enz"/>
</dbReference>
<sequence>MSILVRHKPVLKPVLEPFCLCRLSGRNGGQFTLITGASGFVGSHLAADMRNRNLPIRAISRSESQGSIKIESYTPETDWRPYLHNVDTIVHLAARVHVMRETEANPLAAFRLANVDSTINLARQAAKAGVKRFIFMSTIKVNGEETEPGRPFRNSDPPNPQDPYAISKTEAEAGLWNVASETGLEITVIRPPLVYGPGVGGNFRTLIKWVHHGIPSVFANVNNKRSLIYVGNLTDFIMHVVAHPEAKNRHFLVSDGQSVSTHQLMDEIASAEGKKLRSWPLPEIILNMGGRIFGLQAKVQRLMTSLEVDDSSTRISLSWHQPHEAQEALRITTKLQMSL</sequence>
<feature type="domain" description="NAD-dependent epimerase/dehydratase" evidence="1">
    <location>
        <begin position="33"/>
        <end position="251"/>
    </location>
</feature>